<proteinExistence type="predicted"/>
<name>A0AA37L7G9_9PEZI</name>
<dbReference type="RefSeq" id="XP_049125623.1">
    <property type="nucleotide sequence ID" value="XM_049269666.1"/>
</dbReference>
<sequence length="66" mass="6918">MALAAEGDIWNISGTCSADLTCEIDTQYASPEVACGNMNGKFAGSGTNGRTSCTPVNTKCTYTWQC</sequence>
<dbReference type="EMBL" id="BQXU01000007">
    <property type="protein sequence ID" value="GKT43273.1"/>
    <property type="molecule type" value="Genomic_DNA"/>
</dbReference>
<accession>A0AA37L7G9</accession>
<organism evidence="1 2">
    <name type="scientific">Colletotrichum spaethianum</name>
    <dbReference type="NCBI Taxonomy" id="700344"/>
    <lineage>
        <taxon>Eukaryota</taxon>
        <taxon>Fungi</taxon>
        <taxon>Dikarya</taxon>
        <taxon>Ascomycota</taxon>
        <taxon>Pezizomycotina</taxon>
        <taxon>Sordariomycetes</taxon>
        <taxon>Hypocreomycetidae</taxon>
        <taxon>Glomerellales</taxon>
        <taxon>Glomerellaceae</taxon>
        <taxon>Colletotrichum</taxon>
        <taxon>Colletotrichum spaethianum species complex</taxon>
    </lineage>
</organism>
<evidence type="ECO:0000313" key="1">
    <source>
        <dbReference type="EMBL" id="GKT43273.1"/>
    </source>
</evidence>
<dbReference type="GeneID" id="73324256"/>
<evidence type="ECO:0000313" key="2">
    <source>
        <dbReference type="Proteomes" id="UP001055115"/>
    </source>
</evidence>
<comment type="caution">
    <text evidence="1">The sequence shown here is derived from an EMBL/GenBank/DDBJ whole genome shotgun (WGS) entry which is preliminary data.</text>
</comment>
<gene>
    <name evidence="1" type="ORF">ColSpa_03454</name>
</gene>
<keyword evidence="2" id="KW-1185">Reference proteome</keyword>
<protein>
    <submittedName>
        <fullName evidence="1">Uncharacterized protein</fullName>
    </submittedName>
</protein>
<dbReference type="Proteomes" id="UP001055115">
    <property type="component" value="Unassembled WGS sequence"/>
</dbReference>
<reference evidence="1 2" key="1">
    <citation type="submission" date="2022-03" db="EMBL/GenBank/DDBJ databases">
        <title>Genome data of Colletotrichum spp.</title>
        <authorList>
            <person name="Utami Y.D."/>
            <person name="Hiruma K."/>
        </authorList>
    </citation>
    <scope>NUCLEOTIDE SEQUENCE [LARGE SCALE GENOMIC DNA]</scope>
    <source>
        <strain evidence="1 2">MAFF 239500</strain>
    </source>
</reference>
<dbReference type="AlphaFoldDB" id="A0AA37L7G9"/>